<dbReference type="EMBL" id="MT631651">
    <property type="protein sequence ID" value="QNO56265.1"/>
    <property type="molecule type" value="Genomic_DNA"/>
</dbReference>
<gene>
    <name evidence="1" type="ORF">INNEFFPN_00024</name>
</gene>
<proteinExistence type="predicted"/>
<reference evidence="1" key="1">
    <citation type="submission" date="2020-06" db="EMBL/GenBank/DDBJ databases">
        <title>Unique genomic features of the anaerobic methanotrophic archaea.</title>
        <authorList>
            <person name="Chadwick G.L."/>
            <person name="Skennerton C.T."/>
            <person name="Laso-Perez R."/>
            <person name="Leu A.O."/>
            <person name="Speth D.R."/>
            <person name="Yu H."/>
            <person name="Morgan-Lang C."/>
            <person name="Hatzenpichler R."/>
            <person name="Goudeau D."/>
            <person name="Malmstrom R."/>
            <person name="Brazelton W.J."/>
            <person name="Woyke T."/>
            <person name="Hallam S.J."/>
            <person name="Tyson G.W."/>
            <person name="Wegener G."/>
            <person name="Boetius A."/>
            <person name="Orphan V."/>
        </authorList>
    </citation>
    <scope>NUCLEOTIDE SEQUENCE</scope>
</reference>
<evidence type="ECO:0000313" key="1">
    <source>
        <dbReference type="EMBL" id="QNO56265.1"/>
    </source>
</evidence>
<dbReference type="CDD" id="cd03143">
    <property type="entry name" value="A4_beta-galactosidase_middle_domain"/>
    <property type="match status" value="1"/>
</dbReference>
<organism evidence="1">
    <name type="scientific">Candidatus Methanophaga sp. ANME-1 ERB7</name>
    <dbReference type="NCBI Taxonomy" id="2759913"/>
    <lineage>
        <taxon>Archaea</taxon>
        <taxon>Methanobacteriati</taxon>
        <taxon>Methanobacteriota</taxon>
        <taxon>Stenosarchaea group</taxon>
        <taxon>Methanomicrobia</taxon>
        <taxon>Candidatus Methanophagales</taxon>
        <taxon>Candidatus Methanophagaceae</taxon>
        <taxon>Candidatus Methanophaga</taxon>
    </lineage>
</organism>
<dbReference type="AlphaFoldDB" id="A0A7G9Z7N1"/>
<sequence length="187" mass="21094">MKKKEIALLWDEDTAFKRYLVDMGFNCEVVTQMVLVAPFFSLTGYKLLIVPAGFGNESYSNILVGLRAKSERIKDFVEAGGTLFIFGALSNKDVYNWLPVKLKYVMEERRVRILVVKKHKAAMIVEKEECMCDGYFTEVGEEGEIVLKEKGGKAILVIAEYGAGAIIATTIHEYPSRGFIEYCVGRR</sequence>
<name>A0A7G9Z7N1_9EURY</name>
<accession>A0A7G9Z7N1</accession>
<dbReference type="Gene3D" id="3.40.50.880">
    <property type="match status" value="1"/>
</dbReference>
<protein>
    <submittedName>
        <fullName evidence="1">Uncharacterized protein</fullName>
    </submittedName>
</protein>
<dbReference type="SUPFAM" id="SSF52317">
    <property type="entry name" value="Class I glutamine amidotransferase-like"/>
    <property type="match status" value="1"/>
</dbReference>
<dbReference type="InterPro" id="IPR029062">
    <property type="entry name" value="Class_I_gatase-like"/>
</dbReference>